<sequence>VTISFADLQSDADLSAQIETGYGEDGLGIVAVTGVPELANLRRRALQQAHKLGQLTKEQLAQYEVPPFFQRGWSCGQEKMKDGKPDFNKGSFYFNPVRDSFEDVPTEKIEKYPTFYGNNVWPADTLGAAFADDVLACARLMIKVGSLVGKHCDAFVQRRLPKADSVVQTTVETSEHHAARLLHYFATKAPTPASSAPADDSDDSWCGWHNDHCTLTGLLPALYIDAASGEPVANPDPKAGLYIKNRKGDVVKAAPPADALLFQIGETAQIMSGGLLKATPHMVQAVNVPNVARCTLAVFMEP</sequence>
<keyword evidence="3" id="KW-1185">Reference proteome</keyword>
<dbReference type="FunFam" id="2.60.120.330:FF:000158">
    <property type="entry name" value="Predicted protein"/>
    <property type="match status" value="1"/>
</dbReference>
<feature type="domain" description="Isopenicillin N synthase-like Fe(2+) 2OG dioxygenase" evidence="1">
    <location>
        <begin position="236"/>
        <end position="302"/>
    </location>
</feature>
<dbReference type="OMA" id="LYIHSRT"/>
<dbReference type="Proteomes" id="UP000001357">
    <property type="component" value="Unassembled WGS sequence"/>
</dbReference>
<dbReference type="PANTHER" id="PTHR48420:SF1">
    <property type="entry name" value="NON-HAEM DIOXYGENASE N-TERMINAL DOMAIN-CONTAINING PROTEIN"/>
    <property type="match status" value="1"/>
</dbReference>
<evidence type="ECO:0000313" key="3">
    <source>
        <dbReference type="Proteomes" id="UP000001357"/>
    </source>
</evidence>
<organism evidence="2 3">
    <name type="scientific">Monosiga brevicollis</name>
    <name type="common">Choanoflagellate</name>
    <dbReference type="NCBI Taxonomy" id="81824"/>
    <lineage>
        <taxon>Eukaryota</taxon>
        <taxon>Choanoflagellata</taxon>
        <taxon>Craspedida</taxon>
        <taxon>Salpingoecidae</taxon>
        <taxon>Monosiga</taxon>
    </lineage>
</organism>
<dbReference type="EMBL" id="CH991546">
    <property type="protein sequence ID" value="EDQ90896.1"/>
    <property type="molecule type" value="Genomic_DNA"/>
</dbReference>
<feature type="non-terminal residue" evidence="2">
    <location>
        <position position="1"/>
    </location>
</feature>
<evidence type="ECO:0000313" key="2">
    <source>
        <dbReference type="EMBL" id="EDQ90896.1"/>
    </source>
</evidence>
<dbReference type="GeneID" id="5889439"/>
<proteinExistence type="predicted"/>
<protein>
    <recommendedName>
        <fullName evidence="1">Isopenicillin N synthase-like Fe(2+) 2OG dioxygenase domain-containing protein</fullName>
    </recommendedName>
</protein>
<reference evidence="2 3" key="1">
    <citation type="journal article" date="2008" name="Nature">
        <title>The genome of the choanoflagellate Monosiga brevicollis and the origin of metazoans.</title>
        <authorList>
            <consortium name="JGI Sequencing"/>
            <person name="King N."/>
            <person name="Westbrook M.J."/>
            <person name="Young S.L."/>
            <person name="Kuo A."/>
            <person name="Abedin M."/>
            <person name="Chapman J."/>
            <person name="Fairclough S."/>
            <person name="Hellsten U."/>
            <person name="Isogai Y."/>
            <person name="Letunic I."/>
            <person name="Marr M."/>
            <person name="Pincus D."/>
            <person name="Putnam N."/>
            <person name="Rokas A."/>
            <person name="Wright K.J."/>
            <person name="Zuzow R."/>
            <person name="Dirks W."/>
            <person name="Good M."/>
            <person name="Goodstein D."/>
            <person name="Lemons D."/>
            <person name="Li W."/>
            <person name="Lyons J.B."/>
            <person name="Morris A."/>
            <person name="Nichols S."/>
            <person name="Richter D.J."/>
            <person name="Salamov A."/>
            <person name="Bork P."/>
            <person name="Lim W.A."/>
            <person name="Manning G."/>
            <person name="Miller W.T."/>
            <person name="McGinnis W."/>
            <person name="Shapiro H."/>
            <person name="Tjian R."/>
            <person name="Grigoriev I.V."/>
            <person name="Rokhsar D."/>
        </authorList>
    </citation>
    <scope>NUCLEOTIDE SEQUENCE [LARGE SCALE GENOMIC DNA]</scope>
    <source>
        <strain evidence="3">MX1 / ATCC 50154</strain>
    </source>
</reference>
<feature type="non-terminal residue" evidence="2">
    <location>
        <position position="302"/>
    </location>
</feature>
<gene>
    <name evidence="2" type="ORF">MONBRDRAFT_2133</name>
</gene>
<evidence type="ECO:0000259" key="1">
    <source>
        <dbReference type="Pfam" id="PF03171"/>
    </source>
</evidence>
<dbReference type="InterPro" id="IPR044861">
    <property type="entry name" value="IPNS-like_FE2OG_OXY"/>
</dbReference>
<dbReference type="SUPFAM" id="SSF51197">
    <property type="entry name" value="Clavaminate synthase-like"/>
    <property type="match status" value="1"/>
</dbReference>
<accession>A9UUG2</accession>
<dbReference type="InterPro" id="IPR027443">
    <property type="entry name" value="IPNS-like_sf"/>
</dbReference>
<dbReference type="InParanoid" id="A9UUG2"/>
<dbReference type="STRING" id="81824.A9UUG2"/>
<dbReference type="Gene3D" id="2.60.120.330">
    <property type="entry name" value="B-lactam Antibiotic, Isopenicillin N Synthase, Chain"/>
    <property type="match status" value="1"/>
</dbReference>
<dbReference type="KEGG" id="mbr:MONBRDRAFT_2133"/>
<dbReference type="RefSeq" id="XP_001744193.1">
    <property type="nucleotide sequence ID" value="XM_001744141.1"/>
</dbReference>
<dbReference type="AlphaFoldDB" id="A9UUG2"/>
<dbReference type="eggNOG" id="ENOG502QRGK">
    <property type="taxonomic scope" value="Eukaryota"/>
</dbReference>
<dbReference type="Pfam" id="PF03171">
    <property type="entry name" value="2OG-FeII_Oxy"/>
    <property type="match status" value="1"/>
</dbReference>
<name>A9UUG2_MONBE</name>
<dbReference type="PANTHER" id="PTHR48420">
    <property type="entry name" value="NON-HAEM DIOXYGENASE N-TERMINAL DOMAIN-CONTAINING PROTEIN"/>
    <property type="match status" value="1"/>
</dbReference>